<dbReference type="OrthoDB" id="9781577at2"/>
<feature type="binding site" evidence="7">
    <location>
        <begin position="86"/>
        <end position="89"/>
    </location>
    <ligand>
        <name>FMN</name>
        <dbReference type="ChEBI" id="CHEBI:58210"/>
    </ligand>
</feature>
<reference evidence="10" key="1">
    <citation type="submission" date="2017-01" db="EMBL/GenBank/DDBJ databases">
        <authorList>
            <person name="Varghese N."/>
            <person name="Submissions S."/>
        </authorList>
    </citation>
    <scope>NUCLEOTIDE SEQUENCE [LARGE SCALE GENOMIC DNA]</scope>
    <source>
        <strain evidence="10">ATCC 51758</strain>
    </source>
</reference>
<keyword evidence="2 7" id="KW-0285">Flavoprotein</keyword>
<name>A0A1N7ASS1_9RHOO</name>
<dbReference type="AlphaFoldDB" id="A0A1N7ASS1"/>
<evidence type="ECO:0000259" key="8">
    <source>
        <dbReference type="Pfam" id="PF02441"/>
    </source>
</evidence>
<dbReference type="EC" id="2.5.1.129" evidence="7"/>
<feature type="binding site" evidence="7">
    <location>
        <position position="151"/>
    </location>
    <ligand>
        <name>dimethylallyl phosphate</name>
        <dbReference type="ChEBI" id="CHEBI:88052"/>
    </ligand>
</feature>
<keyword evidence="4 7" id="KW-0808">Transferase</keyword>
<comment type="similarity">
    <text evidence="6 7">Belongs to the UbiX/PAD1 family.</text>
</comment>
<gene>
    <name evidence="7" type="primary">ubiX</name>
    <name evidence="9" type="ORF">SAMN05421829_11526</name>
</gene>
<dbReference type="NCBIfam" id="NF004685">
    <property type="entry name" value="PRK06029.1"/>
    <property type="match status" value="1"/>
</dbReference>
<dbReference type="NCBIfam" id="TIGR00421">
    <property type="entry name" value="ubiX_pad"/>
    <property type="match status" value="1"/>
</dbReference>
<dbReference type="Gene3D" id="3.40.50.1950">
    <property type="entry name" value="Flavin prenyltransferase-like"/>
    <property type="match status" value="1"/>
</dbReference>
<evidence type="ECO:0000256" key="6">
    <source>
        <dbReference type="ARBA" id="ARBA00060793"/>
    </source>
</evidence>
<dbReference type="InterPro" id="IPR003382">
    <property type="entry name" value="Flavoprotein"/>
</dbReference>
<accession>A0A1N7ASS1</accession>
<dbReference type="PANTHER" id="PTHR43374">
    <property type="entry name" value="FLAVIN PRENYLTRANSFERASE"/>
    <property type="match status" value="1"/>
</dbReference>
<sequence>MRIVVGISGASGAIYGIRILEALKHIGVETDLVMSDSAKRTIVYETDYSINDVKRLASCVHDNNDVGASIASGSFKHAGMIIAPCSIKTLSAVANCFNTNLLIRAADVTLKERRKLVLMLRETPLHLGHLRLMTQATETGAVLVPPLPAFYHRPKTIDDIINQSVTKVLDQFDLDVDLFGRWTGNEEREHAKAQQGQPTC</sequence>
<evidence type="ECO:0000256" key="4">
    <source>
        <dbReference type="ARBA" id="ARBA00022679"/>
    </source>
</evidence>
<comment type="function">
    <text evidence="7">Flavin prenyltransferase that catalyzes the synthesis of the prenylated FMN cofactor (prenyl-FMN) for 4-hydroxy-3-polyprenylbenzoic acid decarboxylase UbiD. The prenyltransferase is metal-independent and links a dimethylallyl moiety from dimethylallyl monophosphate (DMAP) to the flavin N5 and C6 atoms of FMN.</text>
</comment>
<organism evidence="9 10">
    <name type="scientific">Aromatoleum tolulyticum</name>
    <dbReference type="NCBI Taxonomy" id="34027"/>
    <lineage>
        <taxon>Bacteria</taxon>
        <taxon>Pseudomonadati</taxon>
        <taxon>Pseudomonadota</taxon>
        <taxon>Betaproteobacteria</taxon>
        <taxon>Rhodocyclales</taxon>
        <taxon>Rhodocyclaceae</taxon>
        <taxon>Aromatoleum</taxon>
    </lineage>
</organism>
<evidence type="ECO:0000256" key="3">
    <source>
        <dbReference type="ARBA" id="ARBA00022643"/>
    </source>
</evidence>
<feature type="binding site" evidence="7">
    <location>
        <position position="35"/>
    </location>
    <ligand>
        <name>FMN</name>
        <dbReference type="ChEBI" id="CHEBI:58210"/>
    </ligand>
</feature>
<proteinExistence type="inferred from homology"/>
<dbReference type="InterPro" id="IPR004507">
    <property type="entry name" value="UbiX-like"/>
</dbReference>
<dbReference type="Pfam" id="PF02441">
    <property type="entry name" value="Flavoprotein"/>
    <property type="match status" value="1"/>
</dbReference>
<feature type="domain" description="Flavoprotein" evidence="8">
    <location>
        <begin position="1"/>
        <end position="171"/>
    </location>
</feature>
<dbReference type="HAMAP" id="MF_01984">
    <property type="entry name" value="ubiX_pad"/>
    <property type="match status" value="1"/>
</dbReference>
<dbReference type="InterPro" id="IPR036551">
    <property type="entry name" value="Flavin_trans-like"/>
</dbReference>
<dbReference type="Proteomes" id="UP000186819">
    <property type="component" value="Unassembled WGS sequence"/>
</dbReference>
<dbReference type="PANTHER" id="PTHR43374:SF1">
    <property type="entry name" value="FLAVIN PRENYLTRANSFERASE PAD1, MITOCHONDRIAL"/>
    <property type="match status" value="1"/>
</dbReference>
<feature type="binding site" evidence="7">
    <location>
        <begin position="9"/>
        <end position="11"/>
    </location>
    <ligand>
        <name>FMN</name>
        <dbReference type="ChEBI" id="CHEBI:58210"/>
    </ligand>
</feature>
<evidence type="ECO:0000256" key="5">
    <source>
        <dbReference type="ARBA" id="ARBA00050612"/>
    </source>
</evidence>
<dbReference type="GO" id="GO:0106141">
    <property type="term" value="F:flavin prenyltransferase activity"/>
    <property type="evidence" value="ECO:0007669"/>
    <property type="project" value="UniProtKB-EC"/>
</dbReference>
<keyword evidence="10" id="KW-1185">Reference proteome</keyword>
<dbReference type="SUPFAM" id="SSF52507">
    <property type="entry name" value="Homo-oligomeric flavin-containing Cys decarboxylases, HFCD"/>
    <property type="match status" value="1"/>
</dbReference>
<feature type="binding site" evidence="7">
    <location>
        <position position="167"/>
    </location>
    <ligand>
        <name>dimethylallyl phosphate</name>
        <dbReference type="ChEBI" id="CHEBI:88052"/>
    </ligand>
</feature>
<evidence type="ECO:0000313" key="9">
    <source>
        <dbReference type="EMBL" id="SIR42160.1"/>
    </source>
</evidence>
<comment type="caution">
    <text evidence="7">Lacks conserved residue(s) required for the propagation of feature annotation.</text>
</comment>
<protein>
    <recommendedName>
        <fullName evidence="7">Flavin prenyltransferase UbiX</fullName>
        <ecNumber evidence="7">2.5.1.129</ecNumber>
    </recommendedName>
</protein>
<evidence type="ECO:0000256" key="2">
    <source>
        <dbReference type="ARBA" id="ARBA00022630"/>
    </source>
</evidence>
<dbReference type="EMBL" id="FTMD01000015">
    <property type="protein sequence ID" value="SIR42160.1"/>
    <property type="molecule type" value="Genomic_DNA"/>
</dbReference>
<dbReference type="FunFam" id="3.40.50.1950:FF:000001">
    <property type="entry name" value="Flavin prenyltransferase UbiX"/>
    <property type="match status" value="1"/>
</dbReference>
<feature type="binding site" evidence="7">
    <location>
        <position position="121"/>
    </location>
    <ligand>
        <name>FMN</name>
        <dbReference type="ChEBI" id="CHEBI:58210"/>
    </ligand>
</feature>
<dbReference type="RefSeq" id="WP_076603715.1">
    <property type="nucleotide sequence ID" value="NZ_FTMD01000015.1"/>
</dbReference>
<comment type="catalytic activity">
    <reaction evidence="5 7">
        <text>dimethylallyl phosphate + FMNH2 = prenylated FMNH2 + phosphate</text>
        <dbReference type="Rhea" id="RHEA:37743"/>
        <dbReference type="ChEBI" id="CHEBI:43474"/>
        <dbReference type="ChEBI" id="CHEBI:57618"/>
        <dbReference type="ChEBI" id="CHEBI:87467"/>
        <dbReference type="ChEBI" id="CHEBI:88052"/>
        <dbReference type="EC" id="2.5.1.129"/>
    </reaction>
</comment>
<evidence type="ECO:0000256" key="7">
    <source>
        <dbReference type="HAMAP-Rule" id="MF_01984"/>
    </source>
</evidence>
<dbReference type="GO" id="GO:0016831">
    <property type="term" value="F:carboxy-lyase activity"/>
    <property type="evidence" value="ECO:0007669"/>
    <property type="project" value="TreeGrafter"/>
</dbReference>
<dbReference type="STRING" id="34027.SAMN05421829_11526"/>
<keyword evidence="3 7" id="KW-0288">FMN</keyword>
<evidence type="ECO:0000313" key="10">
    <source>
        <dbReference type="Proteomes" id="UP000186819"/>
    </source>
</evidence>
<keyword evidence="1 7" id="KW-0637">Prenyltransferase</keyword>
<evidence type="ECO:0000256" key="1">
    <source>
        <dbReference type="ARBA" id="ARBA00022602"/>
    </source>
</evidence>